<evidence type="ECO:0000259" key="5">
    <source>
        <dbReference type="SMART" id="SM00743"/>
    </source>
</evidence>
<evidence type="ECO:0000313" key="6">
    <source>
        <dbReference type="Proteomes" id="UP000827889"/>
    </source>
</evidence>
<evidence type="ECO:0000313" key="7">
    <source>
        <dbReference type="RefSeq" id="XP_030539165.1"/>
    </source>
</evidence>
<dbReference type="GeneID" id="115747244"/>
<dbReference type="CDD" id="cd20406">
    <property type="entry name" value="Tudor_Agenet_AtDUF_rpt2_4"/>
    <property type="match status" value="1"/>
</dbReference>
<protein>
    <submittedName>
        <fullName evidence="7">DUF724 domain-containing protein 7-like isoform X1</fullName>
    </submittedName>
</protein>
<keyword evidence="6" id="KW-1185">Reference proteome</keyword>
<feature type="compositionally biased region" description="Polar residues" evidence="4">
    <location>
        <begin position="230"/>
        <end position="249"/>
    </location>
</feature>
<evidence type="ECO:0000256" key="2">
    <source>
        <dbReference type="ARBA" id="ARBA00022604"/>
    </source>
</evidence>
<organism evidence="6 7">
    <name type="scientific">Rhodamnia argentea</name>
    <dbReference type="NCBI Taxonomy" id="178133"/>
    <lineage>
        <taxon>Eukaryota</taxon>
        <taxon>Viridiplantae</taxon>
        <taxon>Streptophyta</taxon>
        <taxon>Embryophyta</taxon>
        <taxon>Tracheophyta</taxon>
        <taxon>Spermatophyta</taxon>
        <taxon>Magnoliopsida</taxon>
        <taxon>eudicotyledons</taxon>
        <taxon>Gunneridae</taxon>
        <taxon>Pentapetalae</taxon>
        <taxon>rosids</taxon>
        <taxon>malvids</taxon>
        <taxon>Myrtales</taxon>
        <taxon>Myrtaceae</taxon>
        <taxon>Myrtoideae</taxon>
        <taxon>Myrteae</taxon>
        <taxon>Australasian group</taxon>
        <taxon>Rhodamnia</taxon>
    </lineage>
</organism>
<gene>
    <name evidence="7" type="primary">LOC115747244</name>
</gene>
<dbReference type="OrthoDB" id="687110at2759"/>
<keyword evidence="1" id="KW-0813">Transport</keyword>
<proteinExistence type="predicted"/>
<reference evidence="7" key="1">
    <citation type="submission" date="2025-08" db="UniProtKB">
        <authorList>
            <consortium name="RefSeq"/>
        </authorList>
    </citation>
    <scope>IDENTIFICATION</scope>
    <source>
        <tissue evidence="7">Leaf</tissue>
    </source>
</reference>
<dbReference type="Proteomes" id="UP000827889">
    <property type="component" value="Chromosome 11"/>
</dbReference>
<dbReference type="CDD" id="cd20405">
    <property type="entry name" value="Tudor_Agenet_AtDUF_rpt1_3"/>
    <property type="match status" value="1"/>
</dbReference>
<dbReference type="InterPro" id="IPR007930">
    <property type="entry name" value="DUF724"/>
</dbReference>
<dbReference type="InterPro" id="IPR014002">
    <property type="entry name" value="Agenet_dom_plant"/>
</dbReference>
<keyword evidence="2" id="KW-0341">Growth regulation</keyword>
<dbReference type="PANTHER" id="PTHR31917">
    <property type="entry name" value="AGENET DOMAIN-CONTAINING PROTEIN-RELATED"/>
    <property type="match status" value="1"/>
</dbReference>
<evidence type="ECO:0000256" key="4">
    <source>
        <dbReference type="SAM" id="MobiDB-lite"/>
    </source>
</evidence>
<accession>A0A8B8PWK9</accession>
<dbReference type="AlphaFoldDB" id="A0A8B8PWK9"/>
<feature type="coiled-coil region" evidence="3">
    <location>
        <begin position="491"/>
        <end position="532"/>
    </location>
</feature>
<name>A0A8B8PWK9_9MYRT</name>
<dbReference type="Pfam" id="PF05266">
    <property type="entry name" value="DUF724"/>
    <property type="match status" value="1"/>
</dbReference>
<evidence type="ECO:0000256" key="3">
    <source>
        <dbReference type="SAM" id="Coils"/>
    </source>
</evidence>
<feature type="domain" description="Agenet" evidence="5">
    <location>
        <begin position="84"/>
        <end position="140"/>
    </location>
</feature>
<feature type="compositionally biased region" description="Polar residues" evidence="4">
    <location>
        <begin position="191"/>
        <end position="202"/>
    </location>
</feature>
<dbReference type="RefSeq" id="XP_030539165.1">
    <property type="nucleotide sequence ID" value="XM_030683305.2"/>
</dbReference>
<dbReference type="InterPro" id="IPR008395">
    <property type="entry name" value="Agenet-like_dom"/>
</dbReference>
<dbReference type="Pfam" id="PF05641">
    <property type="entry name" value="Agenet"/>
    <property type="match status" value="1"/>
</dbReference>
<dbReference type="PANTHER" id="PTHR31917:SF153">
    <property type="entry name" value="DUF724 DOMAIN-CONTAINING PROTEIN 3-RELATED"/>
    <property type="match status" value="1"/>
</dbReference>
<dbReference type="KEGG" id="rarg:115747244"/>
<dbReference type="SMART" id="SM00743">
    <property type="entry name" value="Agenet"/>
    <property type="match status" value="2"/>
</dbReference>
<feature type="region of interest" description="Disordered" evidence="4">
    <location>
        <begin position="191"/>
        <end position="281"/>
    </location>
</feature>
<feature type="domain" description="Agenet" evidence="5">
    <location>
        <begin position="5"/>
        <end position="81"/>
    </location>
</feature>
<keyword evidence="3" id="KW-0175">Coiled coil</keyword>
<evidence type="ECO:0000256" key="1">
    <source>
        <dbReference type="ARBA" id="ARBA00022448"/>
    </source>
</evidence>
<sequence>MGSAEYWSKGSRVEVTSKETGFKGAWFDAIVVEPPVYHKSKYKKKRLTLIEYTTLLSDDGDTPLREYSDAIFIRPLPPGEGEEVVLEENLVVDTYDRDGWWAGVIARITKQGDYLVAFDDPPHVLVFPRDRLRLHRDFLNGRWSLPPKFSEFSDYLNELIALAEGHNTNNGKATEVCVTALIPCSIKQSTPNEMLTSSNVGSSEKETEQQSSRYDSLRFLPPKKKRKTLNEPSSENNCASQSKDTGTSNQKKRRRLVKLHARTENASRTGNKKGADEGSSAANELGFPVTPVEHLNGSRDASAEMLAAASEKHSVAKVVEDVAGDRTNSGVKGSMLGELHSQVLDRSEHSRLGGVNQVNEAREIIQVEEDADLEGEIEGDTRPNQRPTLPFVKTSPVWKAVESLEVFQKFPQAPHFLPLSDSKAGCREGLAIAKMVTFANTVQMASKLKITDPKSRFTSCLEDLGELEVHGFDAQVIKSRLTRLLSIKDGLKKVDKKWDEAEAQISGLKNERVKIEEKIEKIIKEMRRFQDKLILALTEKEKKDFEITILSTSVDIMHEAVQSAQHEFEEHLNDLAR</sequence>
<feature type="compositionally biased region" description="Basic residues" evidence="4">
    <location>
        <begin position="250"/>
        <end position="260"/>
    </location>
</feature>